<accession>A0A4C1YEW1</accession>
<evidence type="ECO:0000313" key="3">
    <source>
        <dbReference type="Proteomes" id="UP000299102"/>
    </source>
</evidence>
<keyword evidence="3" id="KW-1185">Reference proteome</keyword>
<feature type="chain" id="PRO_5020024916" evidence="1">
    <location>
        <begin position="17"/>
        <end position="137"/>
    </location>
</feature>
<organism evidence="2 3">
    <name type="scientific">Eumeta variegata</name>
    <name type="common">Bagworm moth</name>
    <name type="synonym">Eumeta japonica</name>
    <dbReference type="NCBI Taxonomy" id="151549"/>
    <lineage>
        <taxon>Eukaryota</taxon>
        <taxon>Metazoa</taxon>
        <taxon>Ecdysozoa</taxon>
        <taxon>Arthropoda</taxon>
        <taxon>Hexapoda</taxon>
        <taxon>Insecta</taxon>
        <taxon>Pterygota</taxon>
        <taxon>Neoptera</taxon>
        <taxon>Endopterygota</taxon>
        <taxon>Lepidoptera</taxon>
        <taxon>Glossata</taxon>
        <taxon>Ditrysia</taxon>
        <taxon>Tineoidea</taxon>
        <taxon>Psychidae</taxon>
        <taxon>Oiketicinae</taxon>
        <taxon>Eumeta</taxon>
    </lineage>
</organism>
<evidence type="ECO:0000313" key="2">
    <source>
        <dbReference type="EMBL" id="GBP74578.1"/>
    </source>
</evidence>
<name>A0A4C1YEW1_EUMVA</name>
<dbReference type="AlphaFoldDB" id="A0A4C1YEW1"/>
<dbReference type="Proteomes" id="UP000299102">
    <property type="component" value="Unassembled WGS sequence"/>
</dbReference>
<sequence length="137" mass="15540">MVTLVVDVLLSSLIWGIVISNFASRSHSTQNISNFQHPAICGQLDLLALKRHVASLCILYCICYRECSEQQFNLIPISIVVRIAGNILSTISMAYVLPSYVSLEISASYGKTFEWHTIAVFPWDYDKRIFKKKRTPI</sequence>
<gene>
    <name evidence="2" type="ORF">EVAR_39981_1</name>
</gene>
<dbReference type="EMBL" id="BGZK01001213">
    <property type="protein sequence ID" value="GBP74578.1"/>
    <property type="molecule type" value="Genomic_DNA"/>
</dbReference>
<proteinExistence type="predicted"/>
<keyword evidence="1" id="KW-0732">Signal</keyword>
<feature type="signal peptide" evidence="1">
    <location>
        <begin position="1"/>
        <end position="16"/>
    </location>
</feature>
<reference evidence="2 3" key="1">
    <citation type="journal article" date="2019" name="Commun. Biol.">
        <title>The bagworm genome reveals a unique fibroin gene that provides high tensile strength.</title>
        <authorList>
            <person name="Kono N."/>
            <person name="Nakamura H."/>
            <person name="Ohtoshi R."/>
            <person name="Tomita M."/>
            <person name="Numata K."/>
            <person name="Arakawa K."/>
        </authorList>
    </citation>
    <scope>NUCLEOTIDE SEQUENCE [LARGE SCALE GENOMIC DNA]</scope>
</reference>
<comment type="caution">
    <text evidence="2">The sequence shown here is derived from an EMBL/GenBank/DDBJ whole genome shotgun (WGS) entry which is preliminary data.</text>
</comment>
<protein>
    <submittedName>
        <fullName evidence="2">Uncharacterized protein</fullName>
    </submittedName>
</protein>
<evidence type="ECO:0000256" key="1">
    <source>
        <dbReference type="SAM" id="SignalP"/>
    </source>
</evidence>